<dbReference type="InterPro" id="IPR029032">
    <property type="entry name" value="AhpD-like"/>
</dbReference>
<dbReference type="Pfam" id="PF02627">
    <property type="entry name" value="CMD"/>
    <property type="match status" value="1"/>
</dbReference>
<name>A0ABV6ATI4_9DEIO</name>
<evidence type="ECO:0000313" key="2">
    <source>
        <dbReference type="EMBL" id="MFB9990808.1"/>
    </source>
</evidence>
<dbReference type="NCBIfam" id="TIGR00778">
    <property type="entry name" value="ahpD_dom"/>
    <property type="match status" value="1"/>
</dbReference>
<dbReference type="InterPro" id="IPR003779">
    <property type="entry name" value="CMD-like"/>
</dbReference>
<dbReference type="RefSeq" id="WP_380005108.1">
    <property type="nucleotide sequence ID" value="NZ_JBHLYR010000009.1"/>
</dbReference>
<organism evidence="2 3">
    <name type="scientific">Deinococcus oregonensis</name>
    <dbReference type="NCBI Taxonomy" id="1805970"/>
    <lineage>
        <taxon>Bacteria</taxon>
        <taxon>Thermotogati</taxon>
        <taxon>Deinococcota</taxon>
        <taxon>Deinococci</taxon>
        <taxon>Deinococcales</taxon>
        <taxon>Deinococcaceae</taxon>
        <taxon>Deinococcus</taxon>
    </lineage>
</organism>
<dbReference type="SUPFAM" id="SSF69118">
    <property type="entry name" value="AhpD-like"/>
    <property type="match status" value="1"/>
</dbReference>
<proteinExistence type="predicted"/>
<evidence type="ECO:0000259" key="1">
    <source>
        <dbReference type="Pfam" id="PF02627"/>
    </source>
</evidence>
<sequence length="97" mass="10127">MPPQLGEQPALVVAQANGCDSCLAAHTVGAKLRSLSDKESLKNRQGQVSDPRQAAALKFALFSVDESATALCRLCGMLGTVTQRSSKSRPPSPVTSS</sequence>
<keyword evidence="3" id="KW-1185">Reference proteome</keyword>
<protein>
    <recommendedName>
        <fullName evidence="1">Carboxymuconolactone decarboxylase-like domain-containing protein</fullName>
    </recommendedName>
</protein>
<dbReference type="Gene3D" id="1.20.1290.10">
    <property type="entry name" value="AhpD-like"/>
    <property type="match status" value="1"/>
</dbReference>
<comment type="caution">
    <text evidence="2">The sequence shown here is derived from an EMBL/GenBank/DDBJ whole genome shotgun (WGS) entry which is preliminary data.</text>
</comment>
<dbReference type="InterPro" id="IPR004675">
    <property type="entry name" value="AhpD_core"/>
</dbReference>
<feature type="domain" description="Carboxymuconolactone decarboxylase-like" evidence="1">
    <location>
        <begin position="10"/>
        <end position="39"/>
    </location>
</feature>
<evidence type="ECO:0000313" key="3">
    <source>
        <dbReference type="Proteomes" id="UP001589733"/>
    </source>
</evidence>
<accession>A0ABV6ATI4</accession>
<gene>
    <name evidence="2" type="ORF">ACFFLM_02240</name>
</gene>
<dbReference type="EMBL" id="JBHLYR010000009">
    <property type="protein sequence ID" value="MFB9990808.1"/>
    <property type="molecule type" value="Genomic_DNA"/>
</dbReference>
<reference evidence="2 3" key="1">
    <citation type="submission" date="2024-09" db="EMBL/GenBank/DDBJ databases">
        <authorList>
            <person name="Sun Q."/>
            <person name="Mori K."/>
        </authorList>
    </citation>
    <scope>NUCLEOTIDE SEQUENCE [LARGE SCALE GENOMIC DNA]</scope>
    <source>
        <strain evidence="2 3">JCM 13503</strain>
    </source>
</reference>
<dbReference type="Proteomes" id="UP001589733">
    <property type="component" value="Unassembled WGS sequence"/>
</dbReference>